<reference evidence="1 2" key="1">
    <citation type="submission" date="2023-07" db="EMBL/GenBank/DDBJ databases">
        <authorList>
            <person name="Girao M."/>
            <person name="Carvalho M.F."/>
        </authorList>
    </citation>
    <scope>NUCLEOTIDE SEQUENCE [LARGE SCALE GENOMIC DNA]</scope>
    <source>
        <strain evidence="1 2">66/93</strain>
    </source>
</reference>
<evidence type="ECO:0000313" key="1">
    <source>
        <dbReference type="EMBL" id="MEE2049032.1"/>
    </source>
</evidence>
<protein>
    <submittedName>
        <fullName evidence="1">Uncharacterized protein</fullName>
    </submittedName>
</protein>
<organism evidence="1 2">
    <name type="scientific">Nocardiopsis tropica</name>
    <dbReference type="NCBI Taxonomy" id="109330"/>
    <lineage>
        <taxon>Bacteria</taxon>
        <taxon>Bacillati</taxon>
        <taxon>Actinomycetota</taxon>
        <taxon>Actinomycetes</taxon>
        <taxon>Streptosporangiales</taxon>
        <taxon>Nocardiopsidaceae</taxon>
        <taxon>Nocardiopsis</taxon>
    </lineage>
</organism>
<evidence type="ECO:0000313" key="2">
    <source>
        <dbReference type="Proteomes" id="UP001348641"/>
    </source>
</evidence>
<comment type="caution">
    <text evidence="1">The sequence shown here is derived from an EMBL/GenBank/DDBJ whole genome shotgun (WGS) entry which is preliminary data.</text>
</comment>
<proteinExistence type="predicted"/>
<sequence length="127" mass="14237">MPLSEALYCKIFVAKADKVSVQSITASVFDVDFNTDMVKISDSQVEILRNEDSDGDGSFSEDFLYWPILVEFELEDHSLLPLLIGQVSLLLNALWEASLPAIAACDFEDDLPWNGGIRRDFSDMREA</sequence>
<dbReference type="EMBL" id="JAUUCC010000001">
    <property type="protein sequence ID" value="MEE2049032.1"/>
    <property type="molecule type" value="Genomic_DNA"/>
</dbReference>
<name>A0ABU7KK42_9ACTN</name>
<dbReference type="RefSeq" id="WP_330156339.1">
    <property type="nucleotide sequence ID" value="NZ_BAAAJA010000006.1"/>
</dbReference>
<gene>
    <name evidence="1" type="ORF">Q8A49_00800</name>
</gene>
<dbReference type="Proteomes" id="UP001348641">
    <property type="component" value="Unassembled WGS sequence"/>
</dbReference>
<accession>A0ABU7KK42</accession>